<keyword evidence="3" id="KW-0233">DNA recombination</keyword>
<dbReference type="Pfam" id="PF14659">
    <property type="entry name" value="Phage_int_SAM_3"/>
    <property type="match status" value="1"/>
</dbReference>
<dbReference type="PROSITE" id="PS51898">
    <property type="entry name" value="TYR_RECOMBINASE"/>
    <property type="match status" value="1"/>
</dbReference>
<dbReference type="InterPro" id="IPR004107">
    <property type="entry name" value="Integrase_SAM-like_N"/>
</dbReference>
<dbReference type="InterPro" id="IPR011010">
    <property type="entry name" value="DNA_brk_join_enz"/>
</dbReference>
<dbReference type="InterPro" id="IPR013762">
    <property type="entry name" value="Integrase-like_cat_sf"/>
</dbReference>
<dbReference type="InterPro" id="IPR001387">
    <property type="entry name" value="Cro/C1-type_HTH"/>
</dbReference>
<proteinExistence type="predicted"/>
<protein>
    <submittedName>
        <fullName evidence="5">Site-specific integrase</fullName>
    </submittedName>
</protein>
<sequence>YYIRSFDGRDINGKQIEKTMKWSPEPGMTERQIEKEIERLKVLFDEKVKKGFVLDGSTKFADYAEKWLDNNRPPQLAPKTYERYVSLLKNINTAIGHIKLEKLQSHHLQAFYKQLATNGSKCTTTKAVARVDLTEVMNSKKLTRTAIASMGDIAPATVTTACKGNKITLDSAAAIAKALDEKVETLFKIEREESALSDKTILHHHRLISSILGQATRERIIPFNVADRQYMKAPKVEPKEARFLDNEQAQQVVDKALGEPIKWRTALLTLLYTGLRRGELMGLEWKDIDFKNKMIHVRRTSQYVSGMGIICKEPKNKTSVRSIKVTDDIMGLLSEYRKWWISERFKLMNKMEKPWNDYIDIKDSKGNIERRKNDRLFVQEDGLPMNPDSLTDWTEKFITRHNLPKITPHGLRHTNITLQIFNQVPIRVVASRAGHATPATTNKIYAHVIQEADERAAEVISNALGLKLVKDNHKIG</sequence>
<dbReference type="SUPFAM" id="SSF56349">
    <property type="entry name" value="DNA breaking-rejoining enzymes"/>
    <property type="match status" value="2"/>
</dbReference>
<dbReference type="Gene3D" id="1.10.443.10">
    <property type="entry name" value="Intergrase catalytic core"/>
    <property type="match status" value="1"/>
</dbReference>
<dbReference type="Gene3D" id="1.10.150.130">
    <property type="match status" value="1"/>
</dbReference>
<reference evidence="5 6" key="1">
    <citation type="journal article" date="2018" name="Nat. Biotechnol.">
        <title>A standardized bacterial taxonomy based on genome phylogeny substantially revises the tree of life.</title>
        <authorList>
            <person name="Parks D.H."/>
            <person name="Chuvochina M."/>
            <person name="Waite D.W."/>
            <person name="Rinke C."/>
            <person name="Skarshewski A."/>
            <person name="Chaumeil P.A."/>
            <person name="Hugenholtz P."/>
        </authorList>
    </citation>
    <scope>NUCLEOTIDE SEQUENCE [LARGE SCALE GENOMIC DNA]</scope>
    <source>
        <strain evidence="5">UBA9667</strain>
    </source>
</reference>
<feature type="domain" description="Tyr recombinase" evidence="4">
    <location>
        <begin position="239"/>
        <end position="461"/>
    </location>
</feature>
<dbReference type="GO" id="GO:0006310">
    <property type="term" value="P:DNA recombination"/>
    <property type="evidence" value="ECO:0007669"/>
    <property type="project" value="UniProtKB-KW"/>
</dbReference>
<keyword evidence="1" id="KW-0229">DNA integration</keyword>
<evidence type="ECO:0000256" key="3">
    <source>
        <dbReference type="ARBA" id="ARBA00023172"/>
    </source>
</evidence>
<evidence type="ECO:0000313" key="6">
    <source>
        <dbReference type="Proteomes" id="UP000263098"/>
    </source>
</evidence>
<gene>
    <name evidence="5" type="ORF">DHW31_09865</name>
</gene>
<dbReference type="InterPro" id="IPR050090">
    <property type="entry name" value="Tyrosine_recombinase_XerCD"/>
</dbReference>
<feature type="non-terminal residue" evidence="5">
    <location>
        <position position="1"/>
    </location>
</feature>
<dbReference type="GO" id="GO:0015074">
    <property type="term" value="P:DNA integration"/>
    <property type="evidence" value="ECO:0007669"/>
    <property type="project" value="UniProtKB-KW"/>
</dbReference>
<evidence type="ECO:0000256" key="2">
    <source>
        <dbReference type="ARBA" id="ARBA00023125"/>
    </source>
</evidence>
<organism evidence="5 6">
    <name type="scientific">Bacteroides graminisolvens</name>
    <dbReference type="NCBI Taxonomy" id="477666"/>
    <lineage>
        <taxon>Bacteria</taxon>
        <taxon>Pseudomonadati</taxon>
        <taxon>Bacteroidota</taxon>
        <taxon>Bacteroidia</taxon>
        <taxon>Bacteroidales</taxon>
        <taxon>Bacteroidaceae</taxon>
        <taxon>Bacteroides</taxon>
    </lineage>
</organism>
<dbReference type="InterPro" id="IPR002104">
    <property type="entry name" value="Integrase_catalytic"/>
</dbReference>
<evidence type="ECO:0000256" key="1">
    <source>
        <dbReference type="ARBA" id="ARBA00022908"/>
    </source>
</evidence>
<dbReference type="Proteomes" id="UP000263098">
    <property type="component" value="Unassembled WGS sequence"/>
</dbReference>
<evidence type="ECO:0000313" key="5">
    <source>
        <dbReference type="EMBL" id="HCK25063.1"/>
    </source>
</evidence>
<dbReference type="PANTHER" id="PTHR30349">
    <property type="entry name" value="PHAGE INTEGRASE-RELATED"/>
    <property type="match status" value="1"/>
</dbReference>
<evidence type="ECO:0000259" key="4">
    <source>
        <dbReference type="PROSITE" id="PS51898"/>
    </source>
</evidence>
<name>A0A3D2SFL8_9BACE</name>
<dbReference type="SUPFAM" id="SSF47413">
    <property type="entry name" value="lambda repressor-like DNA-binding domains"/>
    <property type="match status" value="1"/>
</dbReference>
<comment type="caution">
    <text evidence="5">The sequence shown here is derived from an EMBL/GenBank/DDBJ whole genome shotgun (WGS) entry which is preliminary data.</text>
</comment>
<dbReference type="EMBL" id="DPVG01000363">
    <property type="protein sequence ID" value="HCK25063.1"/>
    <property type="molecule type" value="Genomic_DNA"/>
</dbReference>
<dbReference type="InterPro" id="IPR010998">
    <property type="entry name" value="Integrase_recombinase_N"/>
</dbReference>
<dbReference type="Pfam" id="PF00589">
    <property type="entry name" value="Phage_integrase"/>
    <property type="match status" value="1"/>
</dbReference>
<dbReference type="PANTHER" id="PTHR30349:SF91">
    <property type="entry name" value="INTA PROTEIN"/>
    <property type="match status" value="1"/>
</dbReference>
<dbReference type="CDD" id="cd01189">
    <property type="entry name" value="INT_ICEBs1_C_like"/>
    <property type="match status" value="1"/>
</dbReference>
<dbReference type="Pfam" id="PF13443">
    <property type="entry name" value="HTH_26"/>
    <property type="match status" value="1"/>
</dbReference>
<keyword evidence="2" id="KW-0238">DNA-binding</keyword>
<dbReference type="InterPro" id="IPR010982">
    <property type="entry name" value="Lambda_DNA-bd_dom_sf"/>
</dbReference>
<dbReference type="AlphaFoldDB" id="A0A3D2SFL8"/>
<accession>A0A3D2SFL8</accession>
<dbReference type="GO" id="GO:0003677">
    <property type="term" value="F:DNA binding"/>
    <property type="evidence" value="ECO:0007669"/>
    <property type="project" value="UniProtKB-KW"/>
</dbReference>